<dbReference type="HAMAP" id="MF_03172">
    <property type="entry name" value="Adenylate_kinase_UMP_CMP_kin"/>
    <property type="match status" value="1"/>
</dbReference>
<feature type="binding site" evidence="9">
    <location>
        <position position="212"/>
    </location>
    <ligand>
        <name>a ribonucleoside 5'-phosphate</name>
        <dbReference type="ChEBI" id="CHEBI:58043"/>
    </ligand>
</feature>
<comment type="catalytic activity">
    <reaction evidence="8 9">
        <text>UMP + ATP = UDP + ADP</text>
        <dbReference type="Rhea" id="RHEA:24400"/>
        <dbReference type="ChEBI" id="CHEBI:30616"/>
        <dbReference type="ChEBI" id="CHEBI:57865"/>
        <dbReference type="ChEBI" id="CHEBI:58223"/>
        <dbReference type="ChEBI" id="CHEBI:456216"/>
        <dbReference type="EC" id="2.7.4.14"/>
    </reaction>
</comment>
<protein>
    <recommendedName>
        <fullName evidence="9">UMP-CMP kinase</fullName>
        <ecNumber evidence="9">2.7.4.14</ecNumber>
    </recommendedName>
    <alternativeName>
        <fullName evidence="9">Deoxycytidylate kinase</fullName>
        <shortName evidence="9">CK</shortName>
        <shortName evidence="9">dCMP kinase</shortName>
    </alternativeName>
    <alternativeName>
        <fullName evidence="9">Uridine monophosphate/cytidine monophosphate kinase</fullName>
        <shortName evidence="9">UMP/CMP kinase</shortName>
        <shortName evidence="9">UMP/CMPK</shortName>
    </alternativeName>
</protein>
<dbReference type="PROSITE" id="PS00113">
    <property type="entry name" value="ADENYLATE_KINASE"/>
    <property type="match status" value="1"/>
</dbReference>
<comment type="similarity">
    <text evidence="9">Belongs to the adenylate kinase family. UMP-CMP kinase subfamily.</text>
</comment>
<comment type="subunit">
    <text evidence="9">Monomer.</text>
</comment>
<organism evidence="10">
    <name type="scientific">Auxenochlorella protothecoides</name>
    <name type="common">Green microalga</name>
    <name type="synonym">Chlorella protothecoides</name>
    <dbReference type="NCBI Taxonomy" id="3075"/>
    <lineage>
        <taxon>Eukaryota</taxon>
        <taxon>Viridiplantae</taxon>
        <taxon>Chlorophyta</taxon>
        <taxon>core chlorophytes</taxon>
        <taxon>Trebouxiophyceae</taxon>
        <taxon>Chlorellales</taxon>
        <taxon>Chlorellaceae</taxon>
        <taxon>Auxenochlorella</taxon>
    </lineage>
</organism>
<comment type="caution">
    <text evidence="9">Lacks conserved residue(s) required for the propagation of feature annotation.</text>
</comment>
<comment type="subcellular location">
    <subcellularLocation>
        <location evidence="9">Cytoplasm</location>
    </subcellularLocation>
    <subcellularLocation>
        <location evidence="9">Nucleus</location>
    </subcellularLocation>
</comment>
<feature type="binding site" evidence="9">
    <location>
        <position position="110"/>
    </location>
    <ligand>
        <name>a ribonucleoside 5'-phosphate</name>
        <dbReference type="ChEBI" id="CHEBI:58043"/>
    </ligand>
</feature>
<evidence type="ECO:0000313" key="10">
    <source>
        <dbReference type="EMBL" id="JAT72392.1"/>
    </source>
</evidence>
<evidence type="ECO:0000256" key="3">
    <source>
        <dbReference type="ARBA" id="ARBA00022741"/>
    </source>
</evidence>
<evidence type="ECO:0000256" key="5">
    <source>
        <dbReference type="ARBA" id="ARBA00022840"/>
    </source>
</evidence>
<comment type="function">
    <text evidence="9">Catalyzes the phosphorylation of pyrimidine nucleoside monophosphates at the expense of ATP. Plays an important role in de novo pyrimidine nucleotide biosynthesis. Has preference for UMP and CMP as phosphate acceptors.</text>
</comment>
<dbReference type="PRINTS" id="PR00094">
    <property type="entry name" value="ADENYLTKNASE"/>
</dbReference>
<comment type="cofactor">
    <cofactor evidence="9">
        <name>Mg(2+)</name>
        <dbReference type="ChEBI" id="CHEBI:18420"/>
    </cofactor>
    <text evidence="9">Binds 1 Mg(2+) ion per monomer.</text>
</comment>
<dbReference type="AlphaFoldDB" id="A0A1D1ZZM6"/>
<evidence type="ECO:0000256" key="7">
    <source>
        <dbReference type="ARBA" id="ARBA00023242"/>
    </source>
</evidence>
<dbReference type="NCBIfam" id="TIGR01359">
    <property type="entry name" value="UMP_CMP_kin_fam"/>
    <property type="match status" value="1"/>
</dbReference>
<evidence type="ECO:0000256" key="9">
    <source>
        <dbReference type="HAMAP-Rule" id="MF_03172"/>
    </source>
</evidence>
<dbReference type="GO" id="GO:0005634">
    <property type="term" value="C:nucleus"/>
    <property type="evidence" value="ECO:0007669"/>
    <property type="project" value="UniProtKB-SubCell"/>
</dbReference>
<keyword evidence="4 9" id="KW-0418">Kinase</keyword>
<dbReference type="Gene3D" id="3.40.50.300">
    <property type="entry name" value="P-loop containing nucleotide triphosphate hydrolases"/>
    <property type="match status" value="1"/>
</dbReference>
<dbReference type="PANTHER" id="PTHR23359">
    <property type="entry name" value="NUCLEOTIDE KINASE"/>
    <property type="match status" value="1"/>
</dbReference>
<evidence type="ECO:0000256" key="4">
    <source>
        <dbReference type="ARBA" id="ARBA00022777"/>
    </source>
</evidence>
<evidence type="ECO:0000256" key="6">
    <source>
        <dbReference type="ARBA" id="ARBA00022975"/>
    </source>
</evidence>
<name>A0A1D1ZZM6_AUXPR</name>
<sequence length="256" mass="28221">MLAASRLCQTRVLRHLARRLPLERECATSLSSCLDTLGQKTSTSYFQKLSMAATMTDSQVPAAAAAAGKSLATKKIVFVLGGPGSGKGTQSGKLVKEFGAVHLSAGDLLRAHMKSGTPDGQMVADMIANGRIVPSHVTVTLLKDAMEASDKSLFLIDGFPRNEENRAAFEKQLSIAPVLVLFFDCSEEVMMERLLGRQEGRTDDNIETIHKRFKVFTEQSLPVVEHYEALSKVARIDAHRDPEEVYREVRRLFEEL</sequence>
<evidence type="ECO:0000256" key="2">
    <source>
        <dbReference type="ARBA" id="ARBA00022679"/>
    </source>
</evidence>
<dbReference type="InterPro" id="IPR027417">
    <property type="entry name" value="P-loop_NTPase"/>
</dbReference>
<dbReference type="GO" id="GO:0036431">
    <property type="term" value="F:dCMP kinase activity"/>
    <property type="evidence" value="ECO:0007669"/>
    <property type="project" value="RHEA"/>
</dbReference>
<dbReference type="CDD" id="cd01428">
    <property type="entry name" value="ADK"/>
    <property type="match status" value="1"/>
</dbReference>
<dbReference type="GO" id="GO:0006221">
    <property type="term" value="P:pyrimidine nucleotide biosynthetic process"/>
    <property type="evidence" value="ECO:0007669"/>
    <property type="project" value="UniProtKB-UniRule"/>
</dbReference>
<feature type="binding site" evidence="9">
    <location>
        <position position="201"/>
    </location>
    <ligand>
        <name>a ribonucleoside 5'-phosphate</name>
        <dbReference type="ChEBI" id="CHEBI:58043"/>
    </ligand>
</feature>
<reference evidence="10" key="1">
    <citation type="submission" date="2015-08" db="EMBL/GenBank/DDBJ databases">
        <authorList>
            <person name="Babu N.S."/>
            <person name="Beckwith C.J."/>
            <person name="Beseler K.G."/>
            <person name="Brison A."/>
            <person name="Carone J.V."/>
            <person name="Caskin T.P."/>
            <person name="Diamond M."/>
            <person name="Durham M.E."/>
            <person name="Foxe J.M."/>
            <person name="Go M."/>
            <person name="Henderson B.A."/>
            <person name="Jones I.B."/>
            <person name="McGettigan J.A."/>
            <person name="Micheletti S.J."/>
            <person name="Nasrallah M.E."/>
            <person name="Ortiz D."/>
            <person name="Piller C.R."/>
            <person name="Privatt S.R."/>
            <person name="Schneider S.L."/>
            <person name="Sharp S."/>
            <person name="Smith T.C."/>
            <person name="Stanton J.D."/>
            <person name="Ullery H.E."/>
            <person name="Wilson R.J."/>
            <person name="Serrano M.G."/>
            <person name="Buck G."/>
            <person name="Lee V."/>
            <person name="Wang Y."/>
            <person name="Carvalho R."/>
            <person name="Voegtly L."/>
            <person name="Shi R."/>
            <person name="Duckworth R."/>
            <person name="Johnson A."/>
            <person name="Loviza R."/>
            <person name="Walstead R."/>
            <person name="Shah Z."/>
            <person name="Kiflezghi M."/>
            <person name="Wade K."/>
            <person name="Ball S.L."/>
            <person name="Bradley K.W."/>
            <person name="Asai D.J."/>
            <person name="Bowman C.A."/>
            <person name="Russell D.A."/>
            <person name="Pope W.H."/>
            <person name="Jacobs-Sera D."/>
            <person name="Hendrix R.W."/>
            <person name="Hatfull G.F."/>
        </authorList>
    </citation>
    <scope>NUCLEOTIDE SEQUENCE</scope>
</reference>
<keyword evidence="1 9" id="KW-0963">Cytoplasm</keyword>
<comment type="catalytic activity">
    <reaction evidence="9">
        <text>dCMP + ATP = dCDP + ADP</text>
        <dbReference type="Rhea" id="RHEA:25094"/>
        <dbReference type="ChEBI" id="CHEBI:30616"/>
        <dbReference type="ChEBI" id="CHEBI:57566"/>
        <dbReference type="ChEBI" id="CHEBI:58593"/>
        <dbReference type="ChEBI" id="CHEBI:456216"/>
        <dbReference type="EC" id="2.7.4.14"/>
    </reaction>
</comment>
<dbReference type="EC" id="2.7.4.14" evidence="9"/>
<keyword evidence="7 9" id="KW-0539">Nucleus</keyword>
<feature type="binding site" evidence="9">
    <location>
        <position position="197"/>
    </location>
    <ligand>
        <name>ATP</name>
        <dbReference type="ChEBI" id="CHEBI:30616"/>
    </ligand>
</feature>
<dbReference type="EMBL" id="GDKF01006230">
    <property type="protein sequence ID" value="JAT72392.1"/>
    <property type="molecule type" value="Transcribed_RNA"/>
</dbReference>
<dbReference type="GO" id="GO:0006207">
    <property type="term" value="P:'de novo' pyrimidine nucleobase biosynthetic process"/>
    <property type="evidence" value="ECO:0007669"/>
    <property type="project" value="InterPro"/>
</dbReference>
<keyword evidence="5 9" id="KW-0067">ATP-binding</keyword>
<dbReference type="GO" id="GO:0005737">
    <property type="term" value="C:cytoplasm"/>
    <property type="evidence" value="ECO:0007669"/>
    <property type="project" value="UniProtKB-SubCell"/>
</dbReference>
<dbReference type="GO" id="GO:0033862">
    <property type="term" value="F:UMP kinase activity"/>
    <property type="evidence" value="ECO:0007669"/>
    <property type="project" value="RHEA"/>
</dbReference>
<feature type="binding site" evidence="9">
    <location>
        <begin position="158"/>
        <end position="161"/>
    </location>
    <ligand>
        <name>a ribonucleoside 5'-phosphate</name>
        <dbReference type="ChEBI" id="CHEBI:58043"/>
    </ligand>
</feature>
<dbReference type="InterPro" id="IPR033690">
    <property type="entry name" value="Adenylat_kinase_CS"/>
</dbReference>
<accession>A0A1D1ZZM6</accession>
<feature type="binding site" evidence="9">
    <location>
        <position position="240"/>
    </location>
    <ligand>
        <name>ATP</name>
        <dbReference type="ChEBI" id="CHEBI:30616"/>
    </ligand>
</feature>
<comment type="domain">
    <text evidence="9">Consists of three domains, a large central CORE domain and two small peripheral domains, NMPbind and LID, which undergo movements during catalysis. The LID domain closes over the site of phosphoryl transfer upon ATP binding. Assembling and dissambling the active center during each catalytic cycle provides an effective means to prevent ATP hydrolysis.</text>
</comment>
<dbReference type="InterPro" id="IPR000850">
    <property type="entry name" value="Adenylat/UMP-CMP_kin"/>
</dbReference>
<evidence type="ECO:0000256" key="8">
    <source>
        <dbReference type="ARBA" id="ARBA00048116"/>
    </source>
</evidence>
<keyword evidence="3 9" id="KW-0547">Nucleotide-binding</keyword>
<dbReference type="SUPFAM" id="SSF52540">
    <property type="entry name" value="P-loop containing nucleoside triphosphate hydrolases"/>
    <property type="match status" value="1"/>
</dbReference>
<dbReference type="GO" id="GO:0005524">
    <property type="term" value="F:ATP binding"/>
    <property type="evidence" value="ECO:0007669"/>
    <property type="project" value="UniProtKB-KW"/>
</dbReference>
<comment type="catalytic activity">
    <reaction evidence="9">
        <text>CMP + ATP = CDP + ADP</text>
        <dbReference type="Rhea" id="RHEA:11600"/>
        <dbReference type="ChEBI" id="CHEBI:30616"/>
        <dbReference type="ChEBI" id="CHEBI:58069"/>
        <dbReference type="ChEBI" id="CHEBI:60377"/>
        <dbReference type="ChEBI" id="CHEBI:456216"/>
        <dbReference type="EC" id="2.7.4.14"/>
    </reaction>
</comment>
<feature type="binding site" evidence="9">
    <location>
        <begin position="84"/>
        <end position="89"/>
    </location>
    <ligand>
        <name>ATP</name>
        <dbReference type="ChEBI" id="CHEBI:30616"/>
    </ligand>
</feature>
<evidence type="ECO:0000256" key="1">
    <source>
        <dbReference type="ARBA" id="ARBA00022490"/>
    </source>
</evidence>
<dbReference type="GO" id="GO:0036430">
    <property type="term" value="F:CMP kinase activity"/>
    <property type="evidence" value="ECO:0007669"/>
    <property type="project" value="RHEA"/>
</dbReference>
<dbReference type="HAMAP" id="MF_00235">
    <property type="entry name" value="Adenylate_kinase_Adk"/>
    <property type="match status" value="1"/>
</dbReference>
<dbReference type="Pfam" id="PF00406">
    <property type="entry name" value="ADK"/>
    <property type="match status" value="1"/>
</dbReference>
<feature type="binding site" evidence="9">
    <location>
        <begin position="131"/>
        <end position="133"/>
    </location>
    <ligand>
        <name>a ribonucleoside 5'-phosphate</name>
        <dbReference type="ChEBI" id="CHEBI:58043"/>
    </ligand>
</feature>
<feature type="binding site" evidence="9">
    <location>
        <position position="165"/>
    </location>
    <ligand>
        <name>CMP</name>
        <dbReference type="ChEBI" id="CHEBI:60377"/>
    </ligand>
</feature>
<keyword evidence="2 9" id="KW-0808">Transferase</keyword>
<keyword evidence="6 9" id="KW-0665">Pyrimidine biosynthesis</keyword>
<dbReference type="InterPro" id="IPR006266">
    <property type="entry name" value="UMP_CMP_kinase"/>
</dbReference>
<gene>
    <name evidence="10" type="ORF">g.31025</name>
</gene>
<proteinExistence type="inferred from homology"/>